<name>A0A9D4K051_DREPO</name>
<evidence type="ECO:0000313" key="2">
    <source>
        <dbReference type="Proteomes" id="UP000828390"/>
    </source>
</evidence>
<protein>
    <submittedName>
        <fullName evidence="1">Uncharacterized protein</fullName>
    </submittedName>
</protein>
<gene>
    <name evidence="1" type="ORF">DPMN_128439</name>
</gene>
<reference evidence="1" key="2">
    <citation type="submission" date="2020-11" db="EMBL/GenBank/DDBJ databases">
        <authorList>
            <person name="McCartney M.A."/>
            <person name="Auch B."/>
            <person name="Kono T."/>
            <person name="Mallez S."/>
            <person name="Becker A."/>
            <person name="Gohl D.M."/>
            <person name="Silverstein K.A.T."/>
            <person name="Koren S."/>
            <person name="Bechman K.B."/>
            <person name="Herman A."/>
            <person name="Abrahante J.E."/>
            <person name="Garbe J."/>
        </authorList>
    </citation>
    <scope>NUCLEOTIDE SEQUENCE</scope>
    <source>
        <strain evidence="1">Duluth1</strain>
        <tissue evidence="1">Whole animal</tissue>
    </source>
</reference>
<sequence>MNKGDVRHLVLQRPLVAGTCSCSINGSTELSVEDFFRDFYSNEGQKSNISNSLLRLDNKVYEEENTPNIVHSHVNVTNVIISFDEYFQRLWLRVDIKGKLKSCI</sequence>
<comment type="caution">
    <text evidence="1">The sequence shown here is derived from an EMBL/GenBank/DDBJ whole genome shotgun (WGS) entry which is preliminary data.</text>
</comment>
<keyword evidence="2" id="KW-1185">Reference proteome</keyword>
<evidence type="ECO:0000313" key="1">
    <source>
        <dbReference type="EMBL" id="KAH3826533.1"/>
    </source>
</evidence>
<dbReference type="EMBL" id="JAIWYP010000005">
    <property type="protein sequence ID" value="KAH3826533.1"/>
    <property type="molecule type" value="Genomic_DNA"/>
</dbReference>
<organism evidence="1 2">
    <name type="scientific">Dreissena polymorpha</name>
    <name type="common">Zebra mussel</name>
    <name type="synonym">Mytilus polymorpha</name>
    <dbReference type="NCBI Taxonomy" id="45954"/>
    <lineage>
        <taxon>Eukaryota</taxon>
        <taxon>Metazoa</taxon>
        <taxon>Spiralia</taxon>
        <taxon>Lophotrochozoa</taxon>
        <taxon>Mollusca</taxon>
        <taxon>Bivalvia</taxon>
        <taxon>Autobranchia</taxon>
        <taxon>Heteroconchia</taxon>
        <taxon>Euheterodonta</taxon>
        <taxon>Imparidentia</taxon>
        <taxon>Neoheterodontei</taxon>
        <taxon>Myida</taxon>
        <taxon>Dreissenoidea</taxon>
        <taxon>Dreissenidae</taxon>
        <taxon>Dreissena</taxon>
    </lineage>
</organism>
<dbReference type="Proteomes" id="UP000828390">
    <property type="component" value="Unassembled WGS sequence"/>
</dbReference>
<reference evidence="1" key="1">
    <citation type="journal article" date="2019" name="bioRxiv">
        <title>The Genome of the Zebra Mussel, Dreissena polymorpha: A Resource for Invasive Species Research.</title>
        <authorList>
            <person name="McCartney M.A."/>
            <person name="Auch B."/>
            <person name="Kono T."/>
            <person name="Mallez S."/>
            <person name="Zhang Y."/>
            <person name="Obille A."/>
            <person name="Becker A."/>
            <person name="Abrahante J.E."/>
            <person name="Garbe J."/>
            <person name="Badalamenti J.P."/>
            <person name="Herman A."/>
            <person name="Mangelson H."/>
            <person name="Liachko I."/>
            <person name="Sullivan S."/>
            <person name="Sone E.D."/>
            <person name="Koren S."/>
            <person name="Silverstein K.A.T."/>
            <person name="Beckman K.B."/>
            <person name="Gohl D.M."/>
        </authorList>
    </citation>
    <scope>NUCLEOTIDE SEQUENCE</scope>
    <source>
        <strain evidence="1">Duluth1</strain>
        <tissue evidence="1">Whole animal</tissue>
    </source>
</reference>
<proteinExistence type="predicted"/>
<accession>A0A9D4K051</accession>
<dbReference type="AlphaFoldDB" id="A0A9D4K051"/>